<keyword evidence="3" id="KW-0378">Hydrolase</keyword>
<dbReference type="Pfam" id="PF03575">
    <property type="entry name" value="Peptidase_S51"/>
    <property type="match status" value="1"/>
</dbReference>
<dbReference type="GO" id="GO:0006508">
    <property type="term" value="P:proteolysis"/>
    <property type="evidence" value="ECO:0007669"/>
    <property type="project" value="UniProtKB-KW"/>
</dbReference>
<dbReference type="InterPro" id="IPR029062">
    <property type="entry name" value="Class_I_gatase-like"/>
</dbReference>
<organism evidence="5 6">
    <name type="scientific">Romboutsia weinsteinii</name>
    <dbReference type="NCBI Taxonomy" id="2020949"/>
    <lineage>
        <taxon>Bacteria</taxon>
        <taxon>Bacillati</taxon>
        <taxon>Bacillota</taxon>
        <taxon>Clostridia</taxon>
        <taxon>Peptostreptococcales</taxon>
        <taxon>Peptostreptococcaceae</taxon>
        <taxon>Romboutsia</taxon>
    </lineage>
</organism>
<dbReference type="RefSeq" id="WP_094367424.1">
    <property type="nucleotide sequence ID" value="NZ_NOJY02000016.1"/>
</dbReference>
<sequence length="221" mass="25881">MVNILLSLYNFDSDWCYDTLKDIIKSNYKVLIAPLSYHEEWLKDNYDWYNTFNPNNGSHYKDIVSPFLSYGITEDNIYWINQFEDSREIILDKIESSDIIFFTGGYPDKMMDRFINYGLVKALENYKGIMIGSSAGAMVQIADYHISQDHDYDEFSYNKGLNIIKDFDIEVHYEDSIIQNESIRRCIKERGKPIYSIENEGAVLVIDGKATMLGKVKKWLY</sequence>
<dbReference type="Proteomes" id="UP000215694">
    <property type="component" value="Unassembled WGS sequence"/>
</dbReference>
<keyword evidence="4" id="KW-0720">Serine protease</keyword>
<comment type="caution">
    <text evidence="5">The sequence shown here is derived from an EMBL/GenBank/DDBJ whole genome shotgun (WGS) entry which is preliminary data.</text>
</comment>
<name>A0A371J351_9FIRM</name>
<comment type="similarity">
    <text evidence="1">Belongs to the peptidase S51 family.</text>
</comment>
<dbReference type="OrthoDB" id="384634at2"/>
<accession>A0A371J351</accession>
<dbReference type="AlphaFoldDB" id="A0A371J351"/>
<evidence type="ECO:0000256" key="2">
    <source>
        <dbReference type="ARBA" id="ARBA00022670"/>
    </source>
</evidence>
<evidence type="ECO:0000256" key="1">
    <source>
        <dbReference type="ARBA" id="ARBA00006534"/>
    </source>
</evidence>
<evidence type="ECO:0000256" key="3">
    <source>
        <dbReference type="ARBA" id="ARBA00022801"/>
    </source>
</evidence>
<keyword evidence="6" id="KW-1185">Reference proteome</keyword>
<dbReference type="Gene3D" id="3.40.50.880">
    <property type="match status" value="1"/>
</dbReference>
<evidence type="ECO:0000256" key="4">
    <source>
        <dbReference type="ARBA" id="ARBA00022825"/>
    </source>
</evidence>
<dbReference type="InterPro" id="IPR005320">
    <property type="entry name" value="Peptidase_S51"/>
</dbReference>
<evidence type="ECO:0000313" key="6">
    <source>
        <dbReference type="Proteomes" id="UP000215694"/>
    </source>
</evidence>
<proteinExistence type="inferred from homology"/>
<dbReference type="SUPFAM" id="SSF52317">
    <property type="entry name" value="Class I glutamine amidotransferase-like"/>
    <property type="match status" value="1"/>
</dbReference>
<keyword evidence="2" id="KW-0645">Protease</keyword>
<protein>
    <submittedName>
        <fullName evidence="5">Peptidase S51</fullName>
    </submittedName>
</protein>
<dbReference type="GO" id="GO:0008236">
    <property type="term" value="F:serine-type peptidase activity"/>
    <property type="evidence" value="ECO:0007669"/>
    <property type="project" value="UniProtKB-KW"/>
</dbReference>
<evidence type="ECO:0000313" key="5">
    <source>
        <dbReference type="EMBL" id="RDY27107.1"/>
    </source>
</evidence>
<dbReference type="EMBL" id="NOJY02000016">
    <property type="protein sequence ID" value="RDY27107.1"/>
    <property type="molecule type" value="Genomic_DNA"/>
</dbReference>
<gene>
    <name evidence="5" type="ORF">CHL78_010820</name>
</gene>
<reference evidence="5 6" key="1">
    <citation type="journal article" date="2017" name="Genome Announc.">
        <title>Draft Genome Sequence of Romboutsia weinsteinii sp. nov. Strain CCRI-19649(T) Isolated from Surface Water.</title>
        <authorList>
            <person name="Maheux A.F."/>
            <person name="Boudreau D.K."/>
            <person name="Berube E."/>
            <person name="Boissinot M."/>
            <person name="Cantin P."/>
            <person name="Raymond F."/>
            <person name="Corbeil J."/>
            <person name="Omar R.F."/>
            <person name="Bergeron M.G."/>
        </authorList>
    </citation>
    <scope>NUCLEOTIDE SEQUENCE [LARGE SCALE GENOMIC DNA]</scope>
    <source>
        <strain evidence="5 6">CCRI-19649</strain>
    </source>
</reference>